<keyword evidence="2" id="KW-0472">Membrane</keyword>
<feature type="domain" description="Multidrug resistance protein MdtA-like barrel-sandwich hybrid" evidence="3">
    <location>
        <begin position="105"/>
        <end position="299"/>
    </location>
</feature>
<proteinExistence type="predicted"/>
<dbReference type="PANTHER" id="PTHR30386:SF24">
    <property type="entry name" value="MULTIDRUG RESISTANCE EFFLUX PUMP"/>
    <property type="match status" value="1"/>
</dbReference>
<feature type="compositionally biased region" description="Polar residues" evidence="1">
    <location>
        <begin position="399"/>
        <end position="420"/>
    </location>
</feature>
<dbReference type="eggNOG" id="COG1566">
    <property type="taxonomic scope" value="Bacteria"/>
</dbReference>
<dbReference type="Proteomes" id="UP000006575">
    <property type="component" value="Chromosome"/>
</dbReference>
<evidence type="ECO:0000259" key="4">
    <source>
        <dbReference type="Pfam" id="PF25963"/>
    </source>
</evidence>
<dbReference type="Pfam" id="PF25917">
    <property type="entry name" value="BSH_RND"/>
    <property type="match status" value="1"/>
</dbReference>
<dbReference type="KEGG" id="rle:RL1329"/>
<reference evidence="5 6" key="1">
    <citation type="journal article" date="2006" name="Genome Biol.">
        <title>The genome of Rhizobium leguminosarum has recognizable core and accessory components.</title>
        <authorList>
            <person name="Young J.W."/>
            <person name="Crossman L.C."/>
            <person name="Johnston A.W.B."/>
            <person name="Thomson N.R."/>
            <person name="Ghazoui Z.F."/>
            <person name="Hull K.H."/>
            <person name="Wexler M."/>
            <person name="Curson A.R.J."/>
            <person name="Todd J.D."/>
            <person name="Poole P.S."/>
            <person name="Mauchline T.H."/>
            <person name="East A.K."/>
            <person name="Quail M.A."/>
            <person name="Churcher C."/>
            <person name="Arrowsmith C."/>
            <person name="Cherevach A."/>
            <person name="Chillingworth T."/>
            <person name="Clarke K."/>
            <person name="Cronin A."/>
            <person name="Davis P."/>
            <person name="Fraser A."/>
            <person name="Hance Z."/>
            <person name="Hauser H."/>
            <person name="Jagels K."/>
            <person name="Moule S."/>
            <person name="Mungall K."/>
            <person name="Norbertczak H."/>
            <person name="Rabbinowitsch E."/>
            <person name="Sanders M."/>
            <person name="Simmonds M."/>
            <person name="Whitehead S."/>
            <person name="Parkhill J."/>
        </authorList>
    </citation>
    <scope>NUCLEOTIDE SEQUENCE [LARGE SCALE GENOMIC DNA]</scope>
    <source>
        <strain evidence="6">DSM 114642 / LMG 32736 / 3841</strain>
    </source>
</reference>
<sequence length="420" mass="44306">MTMVELPRKDVFESAREAEQILAEEAARAPAVEARPMPVSEAPVADAPVADAPKKTGRRIVKRAVIAAVLLAGVAFAGDFGYRYWTVGRFIESTDDAYVKADYTTVAPKVAGYIKAVLVNDNDAVKAGQVLARIDDRDFQAALSQAKADVKAAEAAITNIDAQISLQQSVIEQAKATVDASQASFDFAVSDAARSARLITNGAGTQSRAEQTQSARDQAAAAVERDRAALVTAQNKVPVLQTEREQTVAQRDRAAAAAQQAELNLSYTDIVAAVDGTVGARSIRVGQYVTSGTQLMAVVPLHAVYVVANFKETQLTYISPGQSVEIKIDSFPDISIKGHVDSVSPASGLEFSLLPPDNATGNFTKIVQRIPVKIVIDDEALSGLLRSGMSVEPEIDTKAAQTHAAQTSGAAKEGSSNPAG</sequence>
<organism evidence="5 6">
    <name type="scientific">Rhizobium johnstonii (strain DSM 114642 / LMG 32736 / 3841)</name>
    <name type="common">Rhizobium leguminosarum bv. viciae</name>
    <dbReference type="NCBI Taxonomy" id="216596"/>
    <lineage>
        <taxon>Bacteria</taxon>
        <taxon>Pseudomonadati</taxon>
        <taxon>Pseudomonadota</taxon>
        <taxon>Alphaproteobacteria</taxon>
        <taxon>Hyphomicrobiales</taxon>
        <taxon>Rhizobiaceae</taxon>
        <taxon>Rhizobium/Agrobacterium group</taxon>
        <taxon>Rhizobium</taxon>
        <taxon>Rhizobium johnstonii</taxon>
    </lineage>
</organism>
<feature type="region of interest" description="Disordered" evidence="1">
    <location>
        <begin position="395"/>
        <end position="420"/>
    </location>
</feature>
<evidence type="ECO:0000256" key="2">
    <source>
        <dbReference type="SAM" id="Phobius"/>
    </source>
</evidence>
<dbReference type="AlphaFoldDB" id="Q1MJN4"/>
<dbReference type="EnsemblBacteria" id="CAK06826">
    <property type="protein sequence ID" value="CAK06826"/>
    <property type="gene ID" value="RL1329"/>
</dbReference>
<protein>
    <submittedName>
        <fullName evidence="5">HlyD family efflux pump protein</fullName>
    </submittedName>
</protein>
<feature type="domain" description="p-hydroxybenzoic acid efflux pump subunit AaeA-like beta-barrel" evidence="4">
    <location>
        <begin position="304"/>
        <end position="391"/>
    </location>
</feature>
<dbReference type="Pfam" id="PF25963">
    <property type="entry name" value="Beta-barrel_AAEA"/>
    <property type="match status" value="1"/>
</dbReference>
<evidence type="ECO:0000313" key="5">
    <source>
        <dbReference type="EMBL" id="CAK06826.1"/>
    </source>
</evidence>
<dbReference type="PRINTS" id="PR01490">
    <property type="entry name" value="RTXTOXIND"/>
</dbReference>
<dbReference type="PANTHER" id="PTHR30386">
    <property type="entry name" value="MEMBRANE FUSION SUBUNIT OF EMRAB-TOLC MULTIDRUG EFFLUX PUMP"/>
    <property type="match status" value="1"/>
</dbReference>
<accession>Q1MJN4</accession>
<dbReference type="SUPFAM" id="SSF111369">
    <property type="entry name" value="HlyD-like secretion proteins"/>
    <property type="match status" value="2"/>
</dbReference>
<keyword evidence="2" id="KW-0812">Transmembrane</keyword>
<dbReference type="Gene3D" id="2.40.50.100">
    <property type="match status" value="1"/>
</dbReference>
<dbReference type="Gene3D" id="1.10.287.470">
    <property type="entry name" value="Helix hairpin bin"/>
    <property type="match status" value="2"/>
</dbReference>
<evidence type="ECO:0000313" key="6">
    <source>
        <dbReference type="Proteomes" id="UP000006575"/>
    </source>
</evidence>
<dbReference type="InterPro" id="IPR058634">
    <property type="entry name" value="AaeA-lik-b-barrel"/>
</dbReference>
<dbReference type="InterPro" id="IPR050739">
    <property type="entry name" value="MFP"/>
</dbReference>
<evidence type="ECO:0000256" key="1">
    <source>
        <dbReference type="SAM" id="MobiDB-lite"/>
    </source>
</evidence>
<dbReference type="InterPro" id="IPR058625">
    <property type="entry name" value="MdtA-like_BSH"/>
</dbReference>
<name>Q1MJN4_RHIJ3</name>
<dbReference type="Gene3D" id="2.40.30.170">
    <property type="match status" value="1"/>
</dbReference>
<dbReference type="HOGENOM" id="CLU_018816_15_1_5"/>
<gene>
    <name evidence="5" type="ordered locus">RL1329</name>
</gene>
<dbReference type="EMBL" id="AM236080">
    <property type="protein sequence ID" value="CAK06826.1"/>
    <property type="molecule type" value="Genomic_DNA"/>
</dbReference>
<keyword evidence="2" id="KW-1133">Transmembrane helix</keyword>
<dbReference type="GO" id="GO:0055085">
    <property type="term" value="P:transmembrane transport"/>
    <property type="evidence" value="ECO:0007669"/>
    <property type="project" value="InterPro"/>
</dbReference>
<keyword evidence="6" id="KW-1185">Reference proteome</keyword>
<feature type="transmembrane region" description="Helical" evidence="2">
    <location>
        <begin position="64"/>
        <end position="85"/>
    </location>
</feature>
<evidence type="ECO:0000259" key="3">
    <source>
        <dbReference type="Pfam" id="PF25917"/>
    </source>
</evidence>